<accession>A0A127V7N1</accession>
<feature type="signal peptide" evidence="1">
    <location>
        <begin position="1"/>
        <end position="24"/>
    </location>
</feature>
<dbReference type="Gene3D" id="2.60.40.10">
    <property type="entry name" value="Immunoglobulins"/>
    <property type="match status" value="1"/>
</dbReference>
<evidence type="ECO:0000313" key="3">
    <source>
        <dbReference type="Proteomes" id="UP000071561"/>
    </source>
</evidence>
<dbReference type="Proteomes" id="UP000071561">
    <property type="component" value="Chromosome"/>
</dbReference>
<dbReference type="OrthoDB" id="1148550at2"/>
<dbReference type="InterPro" id="IPR013783">
    <property type="entry name" value="Ig-like_fold"/>
</dbReference>
<protein>
    <submittedName>
        <fullName evidence="2">Nickel transport complex protein, NikM subunit</fullName>
    </submittedName>
</protein>
<dbReference type="PATRIC" id="fig|188932.3.peg.350"/>
<keyword evidence="1" id="KW-0732">Signal</keyword>
<name>A0A127V7N1_9SPHI</name>
<dbReference type="SUPFAM" id="SSF49478">
    <property type="entry name" value="Cna protein B-type domain"/>
    <property type="match status" value="1"/>
</dbReference>
<evidence type="ECO:0000313" key="2">
    <source>
        <dbReference type="EMBL" id="AMP97306.1"/>
    </source>
</evidence>
<reference evidence="2 3" key="1">
    <citation type="submission" date="2016-03" db="EMBL/GenBank/DDBJ databases">
        <title>Complete genome sequence of Pedobacter cryoconitis PAMC 27485.</title>
        <authorList>
            <person name="Lee J."/>
            <person name="Kim O.-S."/>
        </authorList>
    </citation>
    <scope>NUCLEOTIDE SEQUENCE [LARGE SCALE GENOMIC DNA]</scope>
    <source>
        <strain evidence="2 3">PAMC 27485</strain>
    </source>
</reference>
<dbReference type="KEGG" id="pcm:AY601_0341"/>
<organism evidence="2 3">
    <name type="scientific">Pedobacter cryoconitis</name>
    <dbReference type="NCBI Taxonomy" id="188932"/>
    <lineage>
        <taxon>Bacteria</taxon>
        <taxon>Pseudomonadati</taxon>
        <taxon>Bacteroidota</taxon>
        <taxon>Sphingobacteriia</taxon>
        <taxon>Sphingobacteriales</taxon>
        <taxon>Sphingobacteriaceae</taxon>
        <taxon>Pedobacter</taxon>
    </lineage>
</organism>
<evidence type="ECO:0000256" key="1">
    <source>
        <dbReference type="SAM" id="SignalP"/>
    </source>
</evidence>
<keyword evidence="3" id="KW-1185">Reference proteome</keyword>
<dbReference type="InterPro" id="IPR019613">
    <property type="entry name" value="DUF4198"/>
</dbReference>
<sequence precursor="true">MKKLTFLTLSILFCLITSKISAHALWIETVNTGKIGQSQTVKVYYGEYVSNERENVSKWYSDVKDFTLWLVGPDQQRTQLKLTADSNSFTSSFTPDKNGAYNLEVSHEAKELGGTTKYHFLASTNVNVGKASTIAANTNVLNLKLDNSAPVKVNQTIKLTASLNKEAAKAKTVTIFSPSGWSKETKTDENGNVQFTPIWPGRYVIEVAEFQKVKGEHQGKAYEAIWQGATYSFEVK</sequence>
<dbReference type="EMBL" id="CP014504">
    <property type="protein sequence ID" value="AMP97306.1"/>
    <property type="molecule type" value="Genomic_DNA"/>
</dbReference>
<dbReference type="RefSeq" id="WP_068395569.1">
    <property type="nucleotide sequence ID" value="NZ_CP014504.1"/>
</dbReference>
<gene>
    <name evidence="2" type="ORF">AY601_0341</name>
</gene>
<feature type="chain" id="PRO_5007280161" evidence="1">
    <location>
        <begin position="25"/>
        <end position="236"/>
    </location>
</feature>
<proteinExistence type="predicted"/>
<dbReference type="AlphaFoldDB" id="A0A127V7N1"/>
<dbReference type="Pfam" id="PF10670">
    <property type="entry name" value="DUF4198"/>
    <property type="match status" value="1"/>
</dbReference>